<feature type="domain" description="YqgU-like 6-bladed beta-propeller" evidence="1">
    <location>
        <begin position="85"/>
        <end position="343"/>
    </location>
</feature>
<sequence length="365" mass="41246">MRKKMFIFFAAVLLLTGCTEKTNEVIEGSTAIEQPEDNNSIKKEIIKSLITDPAKFHFVVDWLTDSKVIYVKKENGLYQVNSFDLESGQTDTLYEDDSMIIDVLVHPSKKYLLLHTSDNATSATVKIVTMDGAVQDEVIVASTELAIEWNDLDPSLILLTAFHQDWTFDLFLYNGKVESFDLLAIEDPFPKWLGEDKIAVGFVEGHILDGGEIHTYEPETAKWDQLDLNGVVYFDTYEDTLLAVRINEEEDALYTIMEKGGVIRSEWTMPVNSNYSEWVIPEIEWNTSDILFLPASEKGGQIDELTMPFRLIRVTEGRQDVIADEIVAGVLRCSPSGGKCLTGYSLENLIDVESKLKTTWLTFPE</sequence>
<reference evidence="2" key="2">
    <citation type="submission" date="2021-09" db="EMBL/GenBank/DDBJ databases">
        <authorList>
            <person name="Gilroy R."/>
        </authorList>
    </citation>
    <scope>NUCLEOTIDE SEQUENCE</scope>
    <source>
        <strain evidence="2">CHK171-7178</strain>
    </source>
</reference>
<evidence type="ECO:0000259" key="1">
    <source>
        <dbReference type="Pfam" id="PF21101"/>
    </source>
</evidence>
<protein>
    <recommendedName>
        <fullName evidence="1">YqgU-like 6-bladed beta-propeller domain-containing protein</fullName>
    </recommendedName>
</protein>
<evidence type="ECO:0000313" key="3">
    <source>
        <dbReference type="Proteomes" id="UP000698173"/>
    </source>
</evidence>
<gene>
    <name evidence="2" type="ORF">K8V56_00250</name>
</gene>
<comment type="caution">
    <text evidence="2">The sequence shown here is derived from an EMBL/GenBank/DDBJ whole genome shotgun (WGS) entry which is preliminary data.</text>
</comment>
<evidence type="ECO:0000313" key="2">
    <source>
        <dbReference type="EMBL" id="HJF30201.1"/>
    </source>
</evidence>
<name>A0A921FW81_SPOPS</name>
<organism evidence="2 3">
    <name type="scientific">Sporosarcina psychrophila</name>
    <name type="common">Bacillus psychrophilus</name>
    <dbReference type="NCBI Taxonomy" id="1476"/>
    <lineage>
        <taxon>Bacteria</taxon>
        <taxon>Bacillati</taxon>
        <taxon>Bacillota</taxon>
        <taxon>Bacilli</taxon>
        <taxon>Bacillales</taxon>
        <taxon>Caryophanaceae</taxon>
        <taxon>Sporosarcina</taxon>
    </lineage>
</organism>
<dbReference type="PROSITE" id="PS51257">
    <property type="entry name" value="PROKAR_LIPOPROTEIN"/>
    <property type="match status" value="1"/>
</dbReference>
<dbReference type="EMBL" id="DYWT01000003">
    <property type="protein sequence ID" value="HJF30201.1"/>
    <property type="molecule type" value="Genomic_DNA"/>
</dbReference>
<accession>A0A921FW81</accession>
<dbReference type="SUPFAM" id="SSF82171">
    <property type="entry name" value="DPP6 N-terminal domain-like"/>
    <property type="match status" value="1"/>
</dbReference>
<proteinExistence type="predicted"/>
<dbReference type="Proteomes" id="UP000698173">
    <property type="component" value="Unassembled WGS sequence"/>
</dbReference>
<dbReference type="Pfam" id="PF21101">
    <property type="entry name" value="YqgU"/>
    <property type="match status" value="1"/>
</dbReference>
<reference evidence="2" key="1">
    <citation type="journal article" date="2021" name="PeerJ">
        <title>Extensive microbial diversity within the chicken gut microbiome revealed by metagenomics and culture.</title>
        <authorList>
            <person name="Gilroy R."/>
            <person name="Ravi A."/>
            <person name="Getino M."/>
            <person name="Pursley I."/>
            <person name="Horton D.L."/>
            <person name="Alikhan N.F."/>
            <person name="Baker D."/>
            <person name="Gharbi K."/>
            <person name="Hall N."/>
            <person name="Watson M."/>
            <person name="Adriaenssens E.M."/>
            <person name="Foster-Nyarko E."/>
            <person name="Jarju S."/>
            <person name="Secka A."/>
            <person name="Antonio M."/>
            <person name="Oren A."/>
            <person name="Chaudhuri R.R."/>
            <person name="La Ragione R."/>
            <person name="Hildebrand F."/>
            <person name="Pallen M.J."/>
        </authorList>
    </citation>
    <scope>NUCLEOTIDE SEQUENCE</scope>
    <source>
        <strain evidence="2">CHK171-7178</strain>
    </source>
</reference>
<dbReference type="InterPro" id="IPR048421">
    <property type="entry name" value="YqgU_beta-prop"/>
</dbReference>
<dbReference type="AlphaFoldDB" id="A0A921FW81"/>